<gene>
    <name evidence="2" type="ORF">T190115A13A_70014</name>
</gene>
<protein>
    <recommendedName>
        <fullName evidence="4">DUF2607 family protein</fullName>
    </recommendedName>
</protein>
<keyword evidence="3" id="KW-1185">Reference proteome</keyword>
<keyword evidence="1" id="KW-1133">Transmembrane helix</keyword>
<evidence type="ECO:0000313" key="3">
    <source>
        <dbReference type="Proteomes" id="UP001497602"/>
    </source>
</evidence>
<comment type="caution">
    <text evidence="2">The sequence shown here is derived from an EMBL/GenBank/DDBJ whole genome shotgun (WGS) entry which is preliminary data.</text>
</comment>
<sequence>MILTKPDRIYQVFLFFYTFVVHMFKLKKHLAFLGIIVLLIPSAVQFLHAHDNHEHTVCVSKKDKHFHEKDFDCSKLHYPLKVYSYDTNLVYSVTLEHQYKSIFNQHELLTVHAVVKKSPRAPPFVM</sequence>
<name>A0ABP1FEM2_9FLAO</name>
<keyword evidence="1" id="KW-0812">Transmembrane</keyword>
<reference evidence="2 3" key="1">
    <citation type="submission" date="2024-05" db="EMBL/GenBank/DDBJ databases">
        <authorList>
            <person name="Duchaud E."/>
        </authorList>
    </citation>
    <scope>NUCLEOTIDE SEQUENCE [LARGE SCALE GENOMIC DNA]</scope>
    <source>
        <strain evidence="2">Ena-SAMPLE-TAB-13-05-2024-13:56:06:370-140305</strain>
    </source>
</reference>
<evidence type="ECO:0000313" key="2">
    <source>
        <dbReference type="EMBL" id="CAL2108241.1"/>
    </source>
</evidence>
<evidence type="ECO:0008006" key="4">
    <source>
        <dbReference type="Google" id="ProtNLM"/>
    </source>
</evidence>
<dbReference type="Proteomes" id="UP001497602">
    <property type="component" value="Unassembled WGS sequence"/>
</dbReference>
<proteinExistence type="predicted"/>
<evidence type="ECO:0000256" key="1">
    <source>
        <dbReference type="SAM" id="Phobius"/>
    </source>
</evidence>
<organism evidence="2 3">
    <name type="scientific">Tenacibaculum vairaonense</name>
    <dbReference type="NCBI Taxonomy" id="3137860"/>
    <lineage>
        <taxon>Bacteria</taxon>
        <taxon>Pseudomonadati</taxon>
        <taxon>Bacteroidota</taxon>
        <taxon>Flavobacteriia</taxon>
        <taxon>Flavobacteriales</taxon>
        <taxon>Flavobacteriaceae</taxon>
        <taxon>Tenacibaculum</taxon>
    </lineage>
</organism>
<dbReference type="EMBL" id="CAXJRC010000044">
    <property type="protein sequence ID" value="CAL2108241.1"/>
    <property type="molecule type" value="Genomic_DNA"/>
</dbReference>
<accession>A0ABP1FEM2</accession>
<keyword evidence="1" id="KW-0472">Membrane</keyword>
<feature type="transmembrane region" description="Helical" evidence="1">
    <location>
        <begin position="30"/>
        <end position="47"/>
    </location>
</feature>